<dbReference type="PANTHER" id="PTHR43708:SF1">
    <property type="entry name" value="GALACTOSE_LACTOSE METABOLISM REGULATORY PROTEIN GAL80"/>
    <property type="match status" value="1"/>
</dbReference>
<dbReference type="Pfam" id="PF01408">
    <property type="entry name" value="GFO_IDH_MocA"/>
    <property type="match status" value="1"/>
</dbReference>
<dbReference type="PANTHER" id="PTHR43708">
    <property type="entry name" value="CONSERVED EXPRESSED OXIDOREDUCTASE (EUROFUNG)"/>
    <property type="match status" value="1"/>
</dbReference>
<evidence type="ECO:0000259" key="1">
    <source>
        <dbReference type="Pfam" id="PF01408"/>
    </source>
</evidence>
<dbReference type="InterPro" id="IPR000683">
    <property type="entry name" value="Gfo/Idh/MocA-like_OxRdtase_N"/>
</dbReference>
<dbReference type="InterPro" id="IPR055080">
    <property type="entry name" value="Gal80p-like_C"/>
</dbReference>
<organism evidence="3 4">
    <name type="scientific">Zygosaccharomyces rouxii</name>
    <dbReference type="NCBI Taxonomy" id="4956"/>
    <lineage>
        <taxon>Eukaryota</taxon>
        <taxon>Fungi</taxon>
        <taxon>Dikarya</taxon>
        <taxon>Ascomycota</taxon>
        <taxon>Saccharomycotina</taxon>
        <taxon>Saccharomycetes</taxon>
        <taxon>Saccharomycetales</taxon>
        <taxon>Saccharomycetaceae</taxon>
        <taxon>Zygosaccharomyces</taxon>
    </lineage>
</organism>
<dbReference type="OrthoDB" id="64915at2759"/>
<protein>
    <submittedName>
        <fullName evidence="3">Uncharacterized protein</fullName>
    </submittedName>
</protein>
<evidence type="ECO:0000313" key="3">
    <source>
        <dbReference type="EMBL" id="GAV50766.1"/>
    </source>
</evidence>
<dbReference type="GO" id="GO:0000166">
    <property type="term" value="F:nucleotide binding"/>
    <property type="evidence" value="ECO:0007669"/>
    <property type="project" value="InterPro"/>
</dbReference>
<dbReference type="eggNOG" id="KOG2741">
    <property type="taxonomic scope" value="Eukaryota"/>
</dbReference>
<dbReference type="Proteomes" id="UP000187013">
    <property type="component" value="Unassembled WGS sequence"/>
</dbReference>
<dbReference type="InterPro" id="IPR036291">
    <property type="entry name" value="NAD(P)-bd_dom_sf"/>
</dbReference>
<dbReference type="SUPFAM" id="SSF55347">
    <property type="entry name" value="Glyceraldehyde-3-phosphate dehydrogenase-like, C-terminal domain"/>
    <property type="match status" value="1"/>
</dbReference>
<dbReference type="Gene3D" id="3.40.50.720">
    <property type="entry name" value="NAD(P)-binding Rossmann-like Domain"/>
    <property type="match status" value="1"/>
</dbReference>
<dbReference type="InterPro" id="IPR051317">
    <property type="entry name" value="Gfo/Idh/MocA_oxidoreduct"/>
</dbReference>
<dbReference type="Pfam" id="PF22685">
    <property type="entry name" value="Gal80p_C-like"/>
    <property type="match status" value="1"/>
</dbReference>
<comment type="caution">
    <text evidence="3">The sequence shown here is derived from an EMBL/GenBank/DDBJ whole genome shotgun (WGS) entry which is preliminary data.</text>
</comment>
<reference evidence="3 4" key="1">
    <citation type="submission" date="2016-08" db="EMBL/GenBank/DDBJ databases">
        <title>Draft genome sequence of allopolyploid Zygosaccharomyces rouxii.</title>
        <authorList>
            <person name="Watanabe J."/>
            <person name="Uehara K."/>
            <person name="Mogi Y."/>
            <person name="Tsukioka Y."/>
        </authorList>
    </citation>
    <scope>NUCLEOTIDE SEQUENCE [LARGE SCALE GENOMIC DNA]</scope>
    <source>
        <strain evidence="3 4">NBRC 110957</strain>
    </source>
</reference>
<dbReference type="AlphaFoldDB" id="A0A1Q3A4W6"/>
<dbReference type="SUPFAM" id="SSF51735">
    <property type="entry name" value="NAD(P)-binding Rossmann-fold domains"/>
    <property type="match status" value="2"/>
</dbReference>
<name>A0A1Q3A4W6_ZYGRO</name>
<feature type="domain" description="Gfo/Idh/MocA-like oxidoreductase N-terminal" evidence="1">
    <location>
        <begin position="18"/>
        <end position="145"/>
    </location>
</feature>
<dbReference type="Gene3D" id="3.30.360.10">
    <property type="entry name" value="Dihydrodipicolinate Reductase, domain 2"/>
    <property type="match status" value="1"/>
</dbReference>
<sequence length="437" mass="49370">MYHNKRSAVSTVPNEDPIRVGFIGLSFSKGWALKTHRPAILQLSSQFVITAVYDEDEKMAIDTIERLKLVHAKPFTDLESFSTFENVDMIVVSVQASQQYEIVMPLLEFSRRNSNLKYLFIEWAFASNLQQAEKVYQAAAIRGLQTIIALQGRKSPYIQRAKELIHENNIGEINSIEISCNACWYGYERSRKVANGMFEMGNGLDLVTTTFGHTIDLLQYITESYFSKINALIFNNIPEQMLVDDLGNPMGRTSPKTVPDHLLFHGCLQRGNVPVSCTIKGGKPTKKFTKNFIIDIHGTRGDIKIEGDAGFAEMSNLVLYYSGIRVNDIPIASDNGHPVQPSLDQGKEFMEVYHLRNYDAVHGNVFRLYQSIADFHFNTKNIPNLPSQFVMQGFEFEGFPTLMDGLIIRRLIDSVYRSNSMGATLDVTHILQFPSSV</sequence>
<evidence type="ECO:0000313" key="4">
    <source>
        <dbReference type="Proteomes" id="UP000187013"/>
    </source>
</evidence>
<accession>A0A1Q3A4W6</accession>
<gene>
    <name evidence="3" type="ORF">ZYGR_0Z01890</name>
</gene>
<evidence type="ECO:0000259" key="2">
    <source>
        <dbReference type="Pfam" id="PF22685"/>
    </source>
</evidence>
<feature type="domain" description="Gal80p-like C-terminal" evidence="2">
    <location>
        <begin position="156"/>
        <end position="307"/>
    </location>
</feature>
<proteinExistence type="predicted"/>
<dbReference type="EMBL" id="BDGX01000026">
    <property type="protein sequence ID" value="GAV50766.1"/>
    <property type="molecule type" value="Genomic_DNA"/>
</dbReference>